<evidence type="ECO:0000256" key="1">
    <source>
        <dbReference type="SAM" id="MobiDB-lite"/>
    </source>
</evidence>
<evidence type="ECO:0000313" key="2">
    <source>
        <dbReference type="EMBL" id="OUB92489.1"/>
    </source>
</evidence>
<comment type="caution">
    <text evidence="2">The sequence shown here is derived from an EMBL/GenBank/DDBJ whole genome shotgun (WGS) entry which is preliminary data.</text>
</comment>
<accession>A0A9X6N8U0</accession>
<reference evidence="2 3" key="1">
    <citation type="submission" date="2016-10" db="EMBL/GenBank/DDBJ databases">
        <title>Comparative genomics of Bacillus thuringiensis reveals a path to pathogens against multiple invertebrate hosts.</title>
        <authorList>
            <person name="Zheng J."/>
            <person name="Gao Q."/>
            <person name="Liu H."/>
            <person name="Peng D."/>
            <person name="Ruan L."/>
            <person name="Sun M."/>
        </authorList>
    </citation>
    <scope>NUCLEOTIDE SEQUENCE [LARGE SCALE GENOMIC DNA]</scope>
    <source>
        <strain evidence="2">T30001</strain>
    </source>
</reference>
<dbReference type="AlphaFoldDB" id="A0A9X6N8U0"/>
<evidence type="ECO:0000313" key="3">
    <source>
        <dbReference type="Proteomes" id="UP000195160"/>
    </source>
</evidence>
<dbReference type="EMBL" id="MOOV01000186">
    <property type="protein sequence ID" value="OUB92489.1"/>
    <property type="molecule type" value="Genomic_DNA"/>
</dbReference>
<proteinExistence type="predicted"/>
<protein>
    <submittedName>
        <fullName evidence="2">Uncharacterized protein</fullName>
    </submittedName>
</protein>
<name>A0A9X6N8U0_BACTV</name>
<feature type="region of interest" description="Disordered" evidence="1">
    <location>
        <begin position="30"/>
        <end position="50"/>
    </location>
</feature>
<feature type="compositionally biased region" description="Basic residues" evidence="1">
    <location>
        <begin position="31"/>
        <end position="50"/>
    </location>
</feature>
<gene>
    <name evidence="2" type="ORF">BK784_23220</name>
</gene>
<organism evidence="2 3">
    <name type="scientific">Bacillus thuringiensis subsp. medellin</name>
    <dbReference type="NCBI Taxonomy" id="79672"/>
    <lineage>
        <taxon>Bacteria</taxon>
        <taxon>Bacillati</taxon>
        <taxon>Bacillota</taxon>
        <taxon>Bacilli</taxon>
        <taxon>Bacillales</taxon>
        <taxon>Bacillaceae</taxon>
        <taxon>Bacillus</taxon>
        <taxon>Bacillus cereus group</taxon>
    </lineage>
</organism>
<sequence length="50" mass="5831">MDILLLILLEIAKTFAREGVVFGFRKLTDKKSKKKTTHMPRKRGKSSKRK</sequence>
<dbReference type="Proteomes" id="UP000195160">
    <property type="component" value="Unassembled WGS sequence"/>
</dbReference>
<dbReference type="RefSeq" id="WP_088068512.1">
    <property type="nucleotide sequence ID" value="NZ_MOOV01000186.1"/>
</dbReference>